<dbReference type="GO" id="GO:0008270">
    <property type="term" value="F:zinc ion binding"/>
    <property type="evidence" value="ECO:0007669"/>
    <property type="project" value="UniProtKB-KW"/>
</dbReference>
<evidence type="ECO:0000313" key="10">
    <source>
        <dbReference type="EMBL" id="CAD2177836.1"/>
    </source>
</evidence>
<sequence>MELDKIEKISLKDFGQRLAALLHTKNGGYNSITELIDDFWDYNGFCPDNKAVLLGFASLQQLLKSKEMFEYVNVLTTTNEKGERMNAYVGRHRDDLNALTQARRLEFREMERRQKTKQFWIDEMNRGAKTQKENIRPNGNNQNNERYLQQDRGQNALNNKNQQLRGNTLSIFRSPRQPPSNFNSAELIRTLEEIRNDERRQPQLKQQKMLNIERESRRISKKDVATETEKTCTKCMCTGCERFTKLIYKLVALVKDKRRKNVELNKTYDKRSNTSTRLNDISEQPEEANLIDLSSPNVTRASLKMQNDERNGNESVSDLIRFSTKNSSRLECEVERNSAVNSLNNIDIQDAFNSFMEDRIENLNEDEISGNFSSILKEFLVFDNDESNASNKQQQLQQKTNNNKIVIPGKDSAIYMWDRKYYKRCPKCPLRQTLEHVMLVNHQRFEESFKEIEDEEEVENEEEEEEFNIDENSGNFSGGQRNDGGNLIFEQEEEYDENNEENNIVEESDLVNNNNEEENGWELVEDENNLSEGENSTFTDDEEQQTPTTSNNNKTQLTVKNNEKKNFCTLCNMQFSSPRGLSIHNGKNKRHKDLLLTTTRMANLMVSNSSNNTTNNTKNNTTNNNTSNLFLCDSPGCKSIFESPDKLKVHQRRLHTVRNYLCNTCGRAYINEGWLKKHKNEKGH</sequence>
<feature type="compositionally biased region" description="Polar residues" evidence="8">
    <location>
        <begin position="545"/>
        <end position="558"/>
    </location>
</feature>
<dbReference type="PANTHER" id="PTHR24388">
    <property type="entry name" value="ZINC FINGER PROTEIN"/>
    <property type="match status" value="1"/>
</dbReference>
<feature type="region of interest" description="Disordered" evidence="8">
    <location>
        <begin position="494"/>
        <end position="513"/>
    </location>
</feature>
<evidence type="ECO:0000256" key="7">
    <source>
        <dbReference type="PROSITE-ProRule" id="PRU00042"/>
    </source>
</evidence>
<reference evidence="10 11" key="1">
    <citation type="submission" date="2020-08" db="EMBL/GenBank/DDBJ databases">
        <authorList>
            <person name="Koutsovoulos G."/>
            <person name="Danchin GJ E."/>
        </authorList>
    </citation>
    <scope>NUCLEOTIDE SEQUENCE [LARGE SCALE GENOMIC DNA]</scope>
</reference>
<keyword evidence="5" id="KW-0862">Zinc</keyword>
<evidence type="ECO:0000256" key="3">
    <source>
        <dbReference type="ARBA" id="ARBA00022737"/>
    </source>
</evidence>
<feature type="domain" description="C2H2-type" evidence="9">
    <location>
        <begin position="660"/>
        <end position="684"/>
    </location>
</feature>
<dbReference type="InterPro" id="IPR036236">
    <property type="entry name" value="Znf_C2H2_sf"/>
</dbReference>
<dbReference type="EMBL" id="CAJEWN010000306">
    <property type="protein sequence ID" value="CAD2177836.1"/>
    <property type="molecule type" value="Genomic_DNA"/>
</dbReference>
<dbReference type="SUPFAM" id="SSF57667">
    <property type="entry name" value="beta-beta-alpha zinc fingers"/>
    <property type="match status" value="1"/>
</dbReference>
<protein>
    <recommendedName>
        <fullName evidence="9">C2H2-type domain-containing protein</fullName>
    </recommendedName>
</protein>
<comment type="caution">
    <text evidence="10">The sequence shown here is derived from an EMBL/GenBank/DDBJ whole genome shotgun (WGS) entry which is preliminary data.</text>
</comment>
<gene>
    <name evidence="10" type="ORF">MENT_LOCUS29733</name>
</gene>
<dbReference type="InterPro" id="IPR055937">
    <property type="entry name" value="DUF7515"/>
</dbReference>
<comment type="subcellular location">
    <subcellularLocation>
        <location evidence="1">Nucleus</location>
    </subcellularLocation>
</comment>
<accession>A0A6V7VSA2</accession>
<feature type="region of interest" description="Disordered" evidence="8">
    <location>
        <begin position="528"/>
        <end position="558"/>
    </location>
</feature>
<dbReference type="Proteomes" id="UP000580250">
    <property type="component" value="Unassembled WGS sequence"/>
</dbReference>
<feature type="region of interest" description="Disordered" evidence="8">
    <location>
        <begin position="450"/>
        <end position="485"/>
    </location>
</feature>
<evidence type="ECO:0000256" key="2">
    <source>
        <dbReference type="ARBA" id="ARBA00022723"/>
    </source>
</evidence>
<keyword evidence="6" id="KW-0539">Nucleus</keyword>
<evidence type="ECO:0000256" key="8">
    <source>
        <dbReference type="SAM" id="MobiDB-lite"/>
    </source>
</evidence>
<feature type="domain" description="C2H2-type" evidence="9">
    <location>
        <begin position="630"/>
        <end position="660"/>
    </location>
</feature>
<evidence type="ECO:0000259" key="9">
    <source>
        <dbReference type="PROSITE" id="PS50157"/>
    </source>
</evidence>
<dbReference type="PROSITE" id="PS00028">
    <property type="entry name" value="ZINC_FINGER_C2H2_1"/>
    <property type="match status" value="2"/>
</dbReference>
<proteinExistence type="predicted"/>
<keyword evidence="4 7" id="KW-0863">Zinc-finger</keyword>
<feature type="compositionally biased region" description="Acidic residues" evidence="8">
    <location>
        <begin position="452"/>
        <end position="469"/>
    </location>
</feature>
<dbReference type="Pfam" id="PF24359">
    <property type="entry name" value="DUF7515"/>
    <property type="match status" value="1"/>
</dbReference>
<dbReference type="GO" id="GO:0000978">
    <property type="term" value="F:RNA polymerase II cis-regulatory region sequence-specific DNA binding"/>
    <property type="evidence" value="ECO:0007669"/>
    <property type="project" value="TreeGrafter"/>
</dbReference>
<dbReference type="GO" id="GO:0005634">
    <property type="term" value="C:nucleus"/>
    <property type="evidence" value="ECO:0007669"/>
    <property type="project" value="UniProtKB-SubCell"/>
</dbReference>
<dbReference type="InterPro" id="IPR050527">
    <property type="entry name" value="Snail/Krueppel_Znf"/>
</dbReference>
<dbReference type="AlphaFoldDB" id="A0A6V7VSA2"/>
<dbReference type="InterPro" id="IPR013087">
    <property type="entry name" value="Znf_C2H2_type"/>
</dbReference>
<evidence type="ECO:0000256" key="4">
    <source>
        <dbReference type="ARBA" id="ARBA00022771"/>
    </source>
</evidence>
<evidence type="ECO:0000256" key="6">
    <source>
        <dbReference type="ARBA" id="ARBA00023242"/>
    </source>
</evidence>
<keyword evidence="3" id="KW-0677">Repeat</keyword>
<dbReference type="Gene3D" id="3.30.160.60">
    <property type="entry name" value="Classic Zinc Finger"/>
    <property type="match status" value="1"/>
</dbReference>
<organism evidence="10 11">
    <name type="scientific">Meloidogyne enterolobii</name>
    <name type="common">Root-knot nematode worm</name>
    <name type="synonym">Meloidogyne mayaguensis</name>
    <dbReference type="NCBI Taxonomy" id="390850"/>
    <lineage>
        <taxon>Eukaryota</taxon>
        <taxon>Metazoa</taxon>
        <taxon>Ecdysozoa</taxon>
        <taxon>Nematoda</taxon>
        <taxon>Chromadorea</taxon>
        <taxon>Rhabditida</taxon>
        <taxon>Tylenchina</taxon>
        <taxon>Tylenchomorpha</taxon>
        <taxon>Tylenchoidea</taxon>
        <taxon>Meloidogynidae</taxon>
        <taxon>Meloidogyninae</taxon>
        <taxon>Meloidogyne</taxon>
    </lineage>
</organism>
<dbReference type="GO" id="GO:0000981">
    <property type="term" value="F:DNA-binding transcription factor activity, RNA polymerase II-specific"/>
    <property type="evidence" value="ECO:0007669"/>
    <property type="project" value="TreeGrafter"/>
</dbReference>
<keyword evidence="2" id="KW-0479">Metal-binding</keyword>
<name>A0A6V7VSA2_MELEN</name>
<evidence type="ECO:0000256" key="1">
    <source>
        <dbReference type="ARBA" id="ARBA00004123"/>
    </source>
</evidence>
<evidence type="ECO:0000313" key="11">
    <source>
        <dbReference type="Proteomes" id="UP000580250"/>
    </source>
</evidence>
<evidence type="ECO:0000256" key="5">
    <source>
        <dbReference type="ARBA" id="ARBA00022833"/>
    </source>
</evidence>
<dbReference type="PANTHER" id="PTHR24388:SF54">
    <property type="entry name" value="PROTEIN ESCARGOT"/>
    <property type="match status" value="1"/>
</dbReference>
<dbReference type="SMART" id="SM00355">
    <property type="entry name" value="ZnF_C2H2"/>
    <property type="match status" value="3"/>
</dbReference>
<dbReference type="PROSITE" id="PS50157">
    <property type="entry name" value="ZINC_FINGER_C2H2_2"/>
    <property type="match status" value="2"/>
</dbReference>
<dbReference type="OrthoDB" id="5908366at2759"/>